<dbReference type="SUPFAM" id="SSF90229">
    <property type="entry name" value="CCCH zinc finger"/>
    <property type="match status" value="3"/>
</dbReference>
<dbReference type="GO" id="GO:0008270">
    <property type="term" value="F:zinc ion binding"/>
    <property type="evidence" value="ECO:0007669"/>
    <property type="project" value="UniProtKB-KW"/>
</dbReference>
<evidence type="ECO:0000256" key="4">
    <source>
        <dbReference type="ARBA" id="ARBA00022833"/>
    </source>
</evidence>
<protein>
    <recommendedName>
        <fullName evidence="8">C3H1-type domain-containing protein</fullName>
    </recommendedName>
</protein>
<name>A0ABD2SBG3_9SOLN</name>
<feature type="region of interest" description="Disordered" evidence="7">
    <location>
        <begin position="1"/>
        <end position="34"/>
    </location>
</feature>
<dbReference type="InterPro" id="IPR004087">
    <property type="entry name" value="KH_dom"/>
</dbReference>
<dbReference type="Gene3D" id="3.30.1370.10">
    <property type="entry name" value="K Homology domain, type 1"/>
    <property type="match status" value="1"/>
</dbReference>
<dbReference type="SMART" id="SM00322">
    <property type="entry name" value="KH"/>
    <property type="match status" value="1"/>
</dbReference>
<proteinExistence type="predicted"/>
<dbReference type="PROSITE" id="PS50103">
    <property type="entry name" value="ZF_C3H1"/>
    <property type="match status" value="3"/>
</dbReference>
<evidence type="ECO:0000256" key="2">
    <source>
        <dbReference type="ARBA" id="ARBA00022737"/>
    </source>
</evidence>
<dbReference type="GO" id="GO:0003723">
    <property type="term" value="F:RNA binding"/>
    <property type="evidence" value="ECO:0007669"/>
    <property type="project" value="UniProtKB-UniRule"/>
</dbReference>
<dbReference type="InterPro" id="IPR036612">
    <property type="entry name" value="KH_dom_type_1_sf"/>
</dbReference>
<dbReference type="Pfam" id="PF00642">
    <property type="entry name" value="zf-CCCH"/>
    <property type="match status" value="2"/>
</dbReference>
<dbReference type="Pfam" id="PF00013">
    <property type="entry name" value="KH_1"/>
    <property type="match status" value="1"/>
</dbReference>
<dbReference type="PANTHER" id="PTHR12547">
    <property type="entry name" value="CCCH ZINC FINGER/TIS11-RELATED"/>
    <property type="match status" value="1"/>
</dbReference>
<dbReference type="Pfam" id="PF14608">
    <property type="entry name" value="zf-CCCH_2"/>
    <property type="match status" value="1"/>
</dbReference>
<dbReference type="InterPro" id="IPR000571">
    <property type="entry name" value="Znf_CCCH"/>
</dbReference>
<dbReference type="InterPro" id="IPR045877">
    <property type="entry name" value="ZFP36-like"/>
</dbReference>
<keyword evidence="1 6" id="KW-0479">Metal-binding</keyword>
<evidence type="ECO:0000256" key="3">
    <source>
        <dbReference type="ARBA" id="ARBA00022771"/>
    </source>
</evidence>
<dbReference type="InterPro" id="IPR036855">
    <property type="entry name" value="Znf_CCCH_sf"/>
</dbReference>
<feature type="non-terminal residue" evidence="9">
    <location>
        <position position="360"/>
    </location>
</feature>
<feature type="zinc finger region" description="C3H1-type" evidence="6">
    <location>
        <begin position="250"/>
        <end position="277"/>
    </location>
</feature>
<keyword evidence="3 6" id="KW-0863">Zinc-finger</keyword>
<dbReference type="GO" id="GO:0051252">
    <property type="term" value="P:regulation of RNA metabolic process"/>
    <property type="evidence" value="ECO:0007669"/>
    <property type="project" value="UniProtKB-ARBA"/>
</dbReference>
<feature type="zinc finger region" description="C3H1-type" evidence="6">
    <location>
        <begin position="89"/>
        <end position="117"/>
    </location>
</feature>
<dbReference type="EMBL" id="JBJKTR010000015">
    <property type="protein sequence ID" value="KAL3341554.1"/>
    <property type="molecule type" value="Genomic_DNA"/>
</dbReference>
<evidence type="ECO:0000313" key="9">
    <source>
        <dbReference type="EMBL" id="KAL3341554.1"/>
    </source>
</evidence>
<evidence type="ECO:0000256" key="7">
    <source>
        <dbReference type="SAM" id="MobiDB-lite"/>
    </source>
</evidence>
<dbReference type="Proteomes" id="UP001627284">
    <property type="component" value="Unassembled WGS sequence"/>
</dbReference>
<feature type="domain" description="C3H1-type" evidence="8">
    <location>
        <begin position="89"/>
        <end position="117"/>
    </location>
</feature>
<evidence type="ECO:0000259" key="8">
    <source>
        <dbReference type="PROSITE" id="PS50103"/>
    </source>
</evidence>
<keyword evidence="5" id="KW-0694">RNA-binding</keyword>
<keyword evidence="10" id="KW-1185">Reference proteome</keyword>
<evidence type="ECO:0000256" key="1">
    <source>
        <dbReference type="ARBA" id="ARBA00022723"/>
    </source>
</evidence>
<feature type="zinc finger region" description="C3H1-type" evidence="6">
    <location>
        <begin position="34"/>
        <end position="62"/>
    </location>
</feature>
<dbReference type="GO" id="GO:0010468">
    <property type="term" value="P:regulation of gene expression"/>
    <property type="evidence" value="ECO:0007669"/>
    <property type="project" value="UniProtKB-ARBA"/>
</dbReference>
<organism evidence="9 10">
    <name type="scientific">Solanum stoloniferum</name>
    <dbReference type="NCBI Taxonomy" id="62892"/>
    <lineage>
        <taxon>Eukaryota</taxon>
        <taxon>Viridiplantae</taxon>
        <taxon>Streptophyta</taxon>
        <taxon>Embryophyta</taxon>
        <taxon>Tracheophyta</taxon>
        <taxon>Spermatophyta</taxon>
        <taxon>Magnoliopsida</taxon>
        <taxon>eudicotyledons</taxon>
        <taxon>Gunneridae</taxon>
        <taxon>Pentapetalae</taxon>
        <taxon>asterids</taxon>
        <taxon>lamiids</taxon>
        <taxon>Solanales</taxon>
        <taxon>Solanaceae</taxon>
        <taxon>Solanoideae</taxon>
        <taxon>Solaneae</taxon>
        <taxon>Solanum</taxon>
    </lineage>
</organism>
<comment type="caution">
    <text evidence="9">The sequence shown here is derived from an EMBL/GenBank/DDBJ whole genome shotgun (WGS) entry which is preliminary data.</text>
</comment>
<accession>A0ABD2SBG3</accession>
<feature type="region of interest" description="Disordered" evidence="7">
    <location>
        <begin position="338"/>
        <end position="360"/>
    </location>
</feature>
<reference evidence="9 10" key="1">
    <citation type="submission" date="2024-05" db="EMBL/GenBank/DDBJ databases">
        <title>De novo assembly of an allotetraploid wild potato.</title>
        <authorList>
            <person name="Hosaka A.J."/>
        </authorList>
    </citation>
    <scope>NUCLEOTIDE SEQUENCE [LARGE SCALE GENOMIC DNA]</scope>
    <source>
        <tissue evidence="9">Young leaves</tissue>
    </source>
</reference>
<dbReference type="CDD" id="cd22464">
    <property type="entry name" value="KH-I_AtC3H36_like"/>
    <property type="match status" value="1"/>
</dbReference>
<dbReference type="AlphaFoldDB" id="A0ABD2SBG3"/>
<dbReference type="InterPro" id="IPR004088">
    <property type="entry name" value="KH_dom_type_1"/>
</dbReference>
<feature type="domain" description="C3H1-type" evidence="8">
    <location>
        <begin position="250"/>
        <end position="277"/>
    </location>
</feature>
<dbReference type="SUPFAM" id="SSF54791">
    <property type="entry name" value="Eukaryotic type KH-domain (KH-domain type I)"/>
    <property type="match status" value="1"/>
</dbReference>
<feature type="domain" description="C3H1-type" evidence="8">
    <location>
        <begin position="34"/>
        <end position="62"/>
    </location>
</feature>
<evidence type="ECO:0000256" key="5">
    <source>
        <dbReference type="PROSITE-ProRule" id="PRU00117"/>
    </source>
</evidence>
<dbReference type="FunFam" id="4.10.1000.10:FF:000003">
    <property type="entry name" value="Zinc finger CCCH domain-containing protein"/>
    <property type="match status" value="1"/>
</dbReference>
<dbReference type="SMART" id="SM00356">
    <property type="entry name" value="ZnF_C3H1"/>
    <property type="match status" value="3"/>
</dbReference>
<keyword evidence="4 6" id="KW-0862">Zinc</keyword>
<dbReference type="PROSITE" id="PS50084">
    <property type="entry name" value="KH_TYPE_1"/>
    <property type="match status" value="1"/>
</dbReference>
<keyword evidence="2" id="KW-0677">Repeat</keyword>
<evidence type="ECO:0000313" key="10">
    <source>
        <dbReference type="Proteomes" id="UP001627284"/>
    </source>
</evidence>
<gene>
    <name evidence="9" type="ORF">AABB24_025882</name>
</gene>
<dbReference type="Gene3D" id="4.10.1000.10">
    <property type="entry name" value="Zinc finger, CCCH-type"/>
    <property type="match status" value="2"/>
</dbReference>
<evidence type="ECO:0000256" key="6">
    <source>
        <dbReference type="PROSITE-ProRule" id="PRU00723"/>
    </source>
</evidence>
<sequence>MDIRKRNRNEAGFNGNGGFKKAKPEMDSLSSGIGSKSKPCTKFFSTVGCPFGENCHFLHYVPGGYNAVVKMMNIAPSPASPIASGNTPAVKTKICSKFNTAEGCKFGEKCRFAHGEWEIGKPIVPSPRAMGVGPIPDRFGGRREPPVSGAAASFGTSATAKISVDAFHVGPIIGKGGVNSKQICRQTGAKLAIREHEIDKNLRNIELEGTFEQISRASAMVRELISNLGSAGGPGRTPAVQGGPAPPMSNYKTKLCENFAKGSCTFGERCHFAHGDAELRKTGGVSFTGTLVFVVPCYVGCPIMLIHCNILNFWSLVMRCFHFPGIKLLSFEWKAEVPSFSCDPPPPAPPSSAIKKDRVR</sequence>
<dbReference type="PANTHER" id="PTHR12547:SF184">
    <property type="entry name" value="CCCH-TYPE ZN-FINGER PROTEIN"/>
    <property type="match status" value="1"/>
</dbReference>